<feature type="transmembrane region" description="Helical" evidence="1">
    <location>
        <begin position="33"/>
        <end position="53"/>
    </location>
</feature>
<organism evidence="3 4">
    <name type="scientific">Pseudosporangium ferrugineum</name>
    <dbReference type="NCBI Taxonomy" id="439699"/>
    <lineage>
        <taxon>Bacteria</taxon>
        <taxon>Bacillati</taxon>
        <taxon>Actinomycetota</taxon>
        <taxon>Actinomycetes</taxon>
        <taxon>Micromonosporales</taxon>
        <taxon>Micromonosporaceae</taxon>
        <taxon>Pseudosporangium</taxon>
    </lineage>
</organism>
<feature type="transmembrane region" description="Helical" evidence="1">
    <location>
        <begin position="91"/>
        <end position="109"/>
    </location>
</feature>
<feature type="transmembrane region" description="Helical" evidence="1">
    <location>
        <begin position="115"/>
        <end position="141"/>
    </location>
</feature>
<dbReference type="EMBL" id="PVZG01000025">
    <property type="protein sequence ID" value="PRY20175.1"/>
    <property type="molecule type" value="Genomic_DNA"/>
</dbReference>
<keyword evidence="1" id="KW-0812">Transmembrane</keyword>
<name>A0A2T0RG85_9ACTN</name>
<dbReference type="Proteomes" id="UP000239209">
    <property type="component" value="Unassembled WGS sequence"/>
</dbReference>
<keyword evidence="4" id="KW-1185">Reference proteome</keyword>
<comment type="caution">
    <text evidence="3">The sequence shown here is derived from an EMBL/GenBank/DDBJ whole genome shotgun (WGS) entry which is preliminary data.</text>
</comment>
<feature type="domain" description="SPW repeat-containing integral membrane" evidence="2">
    <location>
        <begin position="36"/>
        <end position="134"/>
    </location>
</feature>
<sequence>MTETSRYGATMATHPDLVEMQARYERASASGPAVITDGLVLLAGLWLAISPWVIHFNATAPDVTLSNLIMGIAVAVVALGLTLMPQRMVRLSWATAVIGGWIVVSQWVIQQSAAGTGIVLNNVITGGIVLVLGVAAAMILTMGSRSSGSRRGA</sequence>
<dbReference type="InterPro" id="IPR005530">
    <property type="entry name" value="SPW"/>
</dbReference>
<keyword evidence="1" id="KW-1133">Transmembrane helix</keyword>
<accession>A0A2T0RG85</accession>
<dbReference type="AlphaFoldDB" id="A0A2T0RG85"/>
<evidence type="ECO:0000313" key="4">
    <source>
        <dbReference type="Proteomes" id="UP000239209"/>
    </source>
</evidence>
<keyword evidence="1" id="KW-0472">Membrane</keyword>
<proteinExistence type="predicted"/>
<reference evidence="3 4" key="1">
    <citation type="submission" date="2018-03" db="EMBL/GenBank/DDBJ databases">
        <title>Genomic Encyclopedia of Archaeal and Bacterial Type Strains, Phase II (KMG-II): from individual species to whole genera.</title>
        <authorList>
            <person name="Goeker M."/>
        </authorList>
    </citation>
    <scope>NUCLEOTIDE SEQUENCE [LARGE SCALE GENOMIC DNA]</scope>
    <source>
        <strain evidence="3 4">DSM 45348</strain>
    </source>
</reference>
<evidence type="ECO:0000259" key="2">
    <source>
        <dbReference type="Pfam" id="PF03779"/>
    </source>
</evidence>
<feature type="transmembrane region" description="Helical" evidence="1">
    <location>
        <begin position="65"/>
        <end position="84"/>
    </location>
</feature>
<gene>
    <name evidence="3" type="ORF">CLV70_12556</name>
</gene>
<evidence type="ECO:0000313" key="3">
    <source>
        <dbReference type="EMBL" id="PRY20175.1"/>
    </source>
</evidence>
<dbReference type="Pfam" id="PF03779">
    <property type="entry name" value="SPW"/>
    <property type="match status" value="1"/>
</dbReference>
<evidence type="ECO:0000256" key="1">
    <source>
        <dbReference type="SAM" id="Phobius"/>
    </source>
</evidence>
<dbReference type="RefSeq" id="WP_106130719.1">
    <property type="nucleotide sequence ID" value="NZ_PVZG01000025.1"/>
</dbReference>
<protein>
    <submittedName>
        <fullName evidence="3">SPW repeat-containing protein</fullName>
    </submittedName>
</protein>
<dbReference type="OrthoDB" id="3638638at2"/>